<sequence>MIIFRPAKPGEFNNILHVLKETSVSTNNINSPFNTFIVLEDNSKIIGVAGIEIYRDIGVLNSVAILPAYRGQQLGSGIVKSVLNFADRRNVKKIYLSTEKEEAFFKKLGFKTIDKQEIDERCSESTFLKNCSQKAKIMLLNLVGYFDKPCSHANT</sequence>
<keyword evidence="3" id="KW-1185">Reference proteome</keyword>
<dbReference type="KEGG" id="kme:H0A61_02506"/>
<dbReference type="PANTHER" id="PTHR13355:SF15">
    <property type="entry name" value="GCN5-RELATED N-ACETYLTRANSFERASE 3, CHLOROPLASTIC"/>
    <property type="match status" value="1"/>
</dbReference>
<feature type="domain" description="N-acetyltransferase" evidence="1">
    <location>
        <begin position="2"/>
        <end position="143"/>
    </location>
</feature>
<reference evidence="2" key="1">
    <citation type="submission" date="2020-07" db="EMBL/GenBank/DDBJ databases">
        <title>Koleobacter methoxysyntrophicus gen. nov., sp. nov., a novel anaerobic bacterium isolated from deep subsurface oil field and proposal of Koleobacterales ord. nov. in the phylum Firmicutes.</title>
        <authorList>
            <person name="Sakamoto S."/>
            <person name="Tamaki H."/>
        </authorList>
    </citation>
    <scope>NUCLEOTIDE SEQUENCE</scope>
    <source>
        <strain evidence="2">NRmbB1</strain>
    </source>
</reference>
<proteinExistence type="predicted"/>
<dbReference type="InterPro" id="IPR016181">
    <property type="entry name" value="Acyl_CoA_acyltransferase"/>
</dbReference>
<dbReference type="PANTHER" id="PTHR13355">
    <property type="entry name" value="GLUCOSAMINE 6-PHOSPHATE N-ACETYLTRANSFERASE"/>
    <property type="match status" value="1"/>
</dbReference>
<keyword evidence="2" id="KW-0808">Transferase</keyword>
<dbReference type="Gene3D" id="3.40.630.30">
    <property type="match status" value="1"/>
</dbReference>
<dbReference type="EMBL" id="CP059066">
    <property type="protein sequence ID" value="QSQ10114.1"/>
    <property type="molecule type" value="Genomic_DNA"/>
</dbReference>
<dbReference type="InterPro" id="IPR039143">
    <property type="entry name" value="GNPNAT1-like"/>
</dbReference>
<dbReference type="Proteomes" id="UP000662904">
    <property type="component" value="Chromosome"/>
</dbReference>
<protein>
    <submittedName>
        <fullName evidence="2">Amino-acid acetyltransferase</fullName>
        <ecNumber evidence="2">2.3.1.1</ecNumber>
    </submittedName>
</protein>
<evidence type="ECO:0000313" key="2">
    <source>
        <dbReference type="EMBL" id="QSQ10114.1"/>
    </source>
</evidence>
<gene>
    <name evidence="2" type="primary">argA</name>
    <name evidence="2" type="ORF">H0A61_02506</name>
</gene>
<evidence type="ECO:0000313" key="3">
    <source>
        <dbReference type="Proteomes" id="UP000662904"/>
    </source>
</evidence>
<dbReference type="PROSITE" id="PS51186">
    <property type="entry name" value="GNAT"/>
    <property type="match status" value="1"/>
</dbReference>
<name>A0A8A0RQ86_9FIRM</name>
<organism evidence="2 3">
    <name type="scientific">Koleobacter methoxysyntrophicus</name>
    <dbReference type="NCBI Taxonomy" id="2751313"/>
    <lineage>
        <taxon>Bacteria</taxon>
        <taxon>Bacillati</taxon>
        <taxon>Bacillota</taxon>
        <taxon>Clostridia</taxon>
        <taxon>Koleobacterales</taxon>
        <taxon>Koleobacteraceae</taxon>
        <taxon>Koleobacter</taxon>
    </lineage>
</organism>
<dbReference type="CDD" id="cd04301">
    <property type="entry name" value="NAT_SF"/>
    <property type="match status" value="1"/>
</dbReference>
<dbReference type="EC" id="2.3.1.1" evidence="2"/>
<dbReference type="AlphaFoldDB" id="A0A8A0RQ86"/>
<keyword evidence="2" id="KW-0012">Acyltransferase</keyword>
<dbReference type="Pfam" id="PF00583">
    <property type="entry name" value="Acetyltransf_1"/>
    <property type="match status" value="1"/>
</dbReference>
<dbReference type="SUPFAM" id="SSF55729">
    <property type="entry name" value="Acyl-CoA N-acyltransferases (Nat)"/>
    <property type="match status" value="1"/>
</dbReference>
<accession>A0A8A0RQ86</accession>
<evidence type="ECO:0000259" key="1">
    <source>
        <dbReference type="PROSITE" id="PS51186"/>
    </source>
</evidence>
<dbReference type="RefSeq" id="WP_206707433.1">
    <property type="nucleotide sequence ID" value="NZ_CP059066.1"/>
</dbReference>
<dbReference type="InterPro" id="IPR000182">
    <property type="entry name" value="GNAT_dom"/>
</dbReference>
<dbReference type="GO" id="GO:0008080">
    <property type="term" value="F:N-acetyltransferase activity"/>
    <property type="evidence" value="ECO:0007669"/>
    <property type="project" value="TreeGrafter"/>
</dbReference>